<dbReference type="InterPro" id="IPR019289">
    <property type="entry name" value="Phage_tail_E/E"/>
</dbReference>
<sequence>MSNNVEMPTIELDYPIIRGTGDKQKEIKEFTLRRPMGGDLRGQSLIDISMAKVDALAVVLPRISNPVIHEHEVKNMDAADLMDVGLTIAGFFTKAKHQLQAETETAAIPTA</sequence>
<dbReference type="EMBL" id="VZIZ01000013">
    <property type="protein sequence ID" value="KAF0569143.1"/>
    <property type="molecule type" value="Genomic_DNA"/>
</dbReference>
<proteinExistence type="predicted"/>
<reference evidence="1 2" key="1">
    <citation type="submission" date="2019-09" db="EMBL/GenBank/DDBJ databases">
        <title>Draft genome sequence of Psychrobacter nivimaris LAMA 639, in search for biotechnological relevant genes.</title>
        <authorList>
            <person name="Lima A.O.S."/>
            <person name="Staloch B.E.K."/>
            <person name="Freitas R.C."/>
            <person name="Niero H."/>
            <person name="Silva M.A.C."/>
        </authorList>
    </citation>
    <scope>NUCLEOTIDE SEQUENCE [LARGE SCALE GENOMIC DNA]</scope>
    <source>
        <strain evidence="1 2">LAMA 639</strain>
    </source>
</reference>
<evidence type="ECO:0008006" key="3">
    <source>
        <dbReference type="Google" id="ProtNLM"/>
    </source>
</evidence>
<evidence type="ECO:0000313" key="1">
    <source>
        <dbReference type="EMBL" id="KAF0569143.1"/>
    </source>
</evidence>
<protein>
    <recommendedName>
        <fullName evidence="3">Phage tail protein</fullName>
    </recommendedName>
</protein>
<gene>
    <name evidence="1" type="ORF">FQV37_336</name>
</gene>
<organism evidence="1 2">
    <name type="scientific">Psychrobacter nivimaris</name>
    <dbReference type="NCBI Taxonomy" id="281738"/>
    <lineage>
        <taxon>Bacteria</taxon>
        <taxon>Pseudomonadati</taxon>
        <taxon>Pseudomonadota</taxon>
        <taxon>Gammaproteobacteria</taxon>
        <taxon>Moraxellales</taxon>
        <taxon>Moraxellaceae</taxon>
        <taxon>Psychrobacter</taxon>
    </lineage>
</organism>
<dbReference type="Proteomes" id="UP000471465">
    <property type="component" value="Unassembled WGS sequence"/>
</dbReference>
<name>A0A6N7C1C6_9GAMM</name>
<dbReference type="RefSeq" id="WP_160021640.1">
    <property type="nucleotide sequence ID" value="NZ_VZIZ01000013.1"/>
</dbReference>
<keyword evidence="2" id="KW-1185">Reference proteome</keyword>
<accession>A0A6N7C1C6</accession>
<dbReference type="AlphaFoldDB" id="A0A6N7C1C6"/>
<evidence type="ECO:0000313" key="2">
    <source>
        <dbReference type="Proteomes" id="UP000471465"/>
    </source>
</evidence>
<comment type="caution">
    <text evidence="1">The sequence shown here is derived from an EMBL/GenBank/DDBJ whole genome shotgun (WGS) entry which is preliminary data.</text>
</comment>
<dbReference type="Pfam" id="PF10109">
    <property type="entry name" value="Phage_TAC_7"/>
    <property type="match status" value="1"/>
</dbReference>